<dbReference type="EMBL" id="CAFBIY010000020">
    <property type="protein sequence ID" value="CAB4847810.1"/>
    <property type="molecule type" value="Genomic_DNA"/>
</dbReference>
<sequence length="329" mass="33250">MDHNELAELKAELRRMQSRVEELESAAPEPVVNRRHMLRGLGAAAVGAAAGGLAFAHPAAATDGGSIIIGDQTQTVQSPTSITATGAGFASAPYQSAFTVTNDASYSNTTSAFSMITAYADGGQTSGQYIGLLAASKTGIGAKLDGPTPLKLTDNTSAGAPDQANGLAGMFRVDNGDLWYCVSASGTHRWRRLTGPGEAGSYHALTPGRVYDSRFVSGRISSGANATLSVANSINTLTGAVAITDFVPALATAVVANVTVVGTASGGYLAVNPGGVTAVTASTINWSAAGQILANGITLTLNASRQVTVVCGGGGAATDYIIDVLGYYL</sequence>
<evidence type="ECO:0000313" key="3">
    <source>
        <dbReference type="EMBL" id="CAB4847810.1"/>
    </source>
</evidence>
<dbReference type="EMBL" id="CAESGF010000004">
    <property type="protein sequence ID" value="CAB4363054.1"/>
    <property type="molecule type" value="Genomic_DNA"/>
</dbReference>
<name>A0A6J7M9J6_9ZZZZ</name>
<accession>A0A6J7M9J6</accession>
<dbReference type="PROSITE" id="PS51318">
    <property type="entry name" value="TAT"/>
    <property type="match status" value="1"/>
</dbReference>
<evidence type="ECO:0000313" key="5">
    <source>
        <dbReference type="EMBL" id="CAB4974294.1"/>
    </source>
</evidence>
<dbReference type="EMBL" id="CAFBMT010000004">
    <property type="protein sequence ID" value="CAB4923224.1"/>
    <property type="molecule type" value="Genomic_DNA"/>
</dbReference>
<evidence type="ECO:0000313" key="1">
    <source>
        <dbReference type="EMBL" id="CAB4363054.1"/>
    </source>
</evidence>
<proteinExistence type="predicted"/>
<organism evidence="5">
    <name type="scientific">freshwater metagenome</name>
    <dbReference type="NCBI Taxonomy" id="449393"/>
    <lineage>
        <taxon>unclassified sequences</taxon>
        <taxon>metagenomes</taxon>
        <taxon>ecological metagenomes</taxon>
    </lineage>
</organism>
<reference evidence="5" key="1">
    <citation type="submission" date="2020-05" db="EMBL/GenBank/DDBJ databases">
        <authorList>
            <person name="Chiriac C."/>
            <person name="Salcher M."/>
            <person name="Ghai R."/>
            <person name="Kavagutti S V."/>
        </authorList>
    </citation>
    <scope>NUCLEOTIDE SEQUENCE</scope>
</reference>
<gene>
    <name evidence="2" type="ORF">UFOPK2656_01423</name>
    <name evidence="3" type="ORF">UFOPK3267_00554</name>
    <name evidence="4" type="ORF">UFOPK3651_00994</name>
    <name evidence="5" type="ORF">UFOPK3931_00391</name>
    <name evidence="1" type="ORF">UFOPK4189_00831</name>
</gene>
<evidence type="ECO:0000313" key="2">
    <source>
        <dbReference type="EMBL" id="CAB4722019.1"/>
    </source>
</evidence>
<dbReference type="AlphaFoldDB" id="A0A6J7M9J6"/>
<protein>
    <submittedName>
        <fullName evidence="5">Unannotated protein</fullName>
    </submittedName>
</protein>
<dbReference type="EMBL" id="CAEZYF010000007">
    <property type="protein sequence ID" value="CAB4722019.1"/>
    <property type="molecule type" value="Genomic_DNA"/>
</dbReference>
<dbReference type="InterPro" id="IPR006311">
    <property type="entry name" value="TAT_signal"/>
</dbReference>
<dbReference type="EMBL" id="CAFBOL010000005">
    <property type="protein sequence ID" value="CAB4974294.1"/>
    <property type="molecule type" value="Genomic_DNA"/>
</dbReference>
<evidence type="ECO:0000313" key="4">
    <source>
        <dbReference type="EMBL" id="CAB4923224.1"/>
    </source>
</evidence>